<evidence type="ECO:0000256" key="3">
    <source>
        <dbReference type="ARBA" id="ARBA00022729"/>
    </source>
</evidence>
<comment type="caution">
    <text evidence="7">The sequence shown here is derived from an EMBL/GenBank/DDBJ whole genome shotgun (WGS) entry which is preliminary data.</text>
</comment>
<accession>A0A562WSK2</accession>
<gene>
    <name evidence="7" type="ORF">JN12_00250</name>
</gene>
<dbReference type="SUPFAM" id="SSF53807">
    <property type="entry name" value="Helical backbone' metal receptor"/>
    <property type="match status" value="1"/>
</dbReference>
<dbReference type="PROSITE" id="PS51257">
    <property type="entry name" value="PROKAR_LIPOPROTEIN"/>
    <property type="match status" value="1"/>
</dbReference>
<dbReference type="Pfam" id="PF01297">
    <property type="entry name" value="ZnuA"/>
    <property type="match status" value="1"/>
</dbReference>
<proteinExistence type="inferred from homology"/>
<dbReference type="InterPro" id="IPR006127">
    <property type="entry name" value="ZnuA-like"/>
</dbReference>
<sequence length="323" mass="35479">MKRLLPGAILFAALCIVCACQKNDAPRSQHQKLRVVTTLFPLYDFAREIGGDKVDVTLLLPPGVEPHSFEPRPDDLVRISKADLFIFTSEQMEPWAMKLIKGVAEKSLLVVDSSKGARLLKAGAAKEHKGEQSAGMTAGNDGHHHGEGMDPHIWLDFSNARIMVDNMATGMATKDPANREYYTARAAAYKTELQKLDDEFKAGLATCGTREFLHGGHYAFGYLANRYGLTYRSAQAVNPDAEPTPATIAGLVKLMREHHLTYVYSEELLSPRNAEMIAKESGAKILMLHGAHNISKDELASGATFIALMKKNLATLRTGLQCR</sequence>
<feature type="chain" id="PRO_5022181563" evidence="6">
    <location>
        <begin position="20"/>
        <end position="323"/>
    </location>
</feature>
<dbReference type="InterPro" id="IPR006129">
    <property type="entry name" value="AdhesinB"/>
</dbReference>
<dbReference type="InterPro" id="IPR050492">
    <property type="entry name" value="Bact_metal-bind_prot9"/>
</dbReference>
<name>A0A562WSK2_9BACT</name>
<dbReference type="Proteomes" id="UP000319449">
    <property type="component" value="Unassembled WGS sequence"/>
</dbReference>
<dbReference type="GO" id="GO:0046872">
    <property type="term" value="F:metal ion binding"/>
    <property type="evidence" value="ECO:0007669"/>
    <property type="project" value="InterPro"/>
</dbReference>
<dbReference type="GO" id="GO:0007155">
    <property type="term" value="P:cell adhesion"/>
    <property type="evidence" value="ECO:0007669"/>
    <property type="project" value="InterPro"/>
</dbReference>
<evidence type="ECO:0000256" key="5">
    <source>
        <dbReference type="SAM" id="MobiDB-lite"/>
    </source>
</evidence>
<feature type="signal peptide" evidence="6">
    <location>
        <begin position="1"/>
        <end position="19"/>
    </location>
</feature>
<dbReference type="CDD" id="cd01017">
    <property type="entry name" value="AdcA"/>
    <property type="match status" value="1"/>
</dbReference>
<dbReference type="OrthoDB" id="9810636at2"/>
<reference evidence="7 8" key="1">
    <citation type="submission" date="2019-07" db="EMBL/GenBank/DDBJ databases">
        <title>Genomic Encyclopedia of Archaeal and Bacterial Type Strains, Phase II (KMG-II): from individual species to whole genera.</title>
        <authorList>
            <person name="Goeker M."/>
        </authorList>
    </citation>
    <scope>NUCLEOTIDE SEQUENCE [LARGE SCALE GENOMIC DNA]</scope>
    <source>
        <strain evidence="7 8">ATCC BAA-1139</strain>
    </source>
</reference>
<keyword evidence="2 4" id="KW-0813">Transport</keyword>
<evidence type="ECO:0000256" key="4">
    <source>
        <dbReference type="RuleBase" id="RU003512"/>
    </source>
</evidence>
<comment type="similarity">
    <text evidence="1 4">Belongs to the bacterial solute-binding protein 9 family.</text>
</comment>
<evidence type="ECO:0000256" key="6">
    <source>
        <dbReference type="SAM" id="SignalP"/>
    </source>
</evidence>
<dbReference type="InterPro" id="IPR006128">
    <property type="entry name" value="Lipoprotein_PsaA-like"/>
</dbReference>
<dbReference type="PRINTS" id="PR00690">
    <property type="entry name" value="ADHESNFAMILY"/>
</dbReference>
<dbReference type="PANTHER" id="PTHR42953:SF3">
    <property type="entry name" value="HIGH-AFFINITY ZINC UPTAKE SYSTEM PROTEIN ZNUA"/>
    <property type="match status" value="1"/>
</dbReference>
<evidence type="ECO:0000313" key="8">
    <source>
        <dbReference type="Proteomes" id="UP000319449"/>
    </source>
</evidence>
<keyword evidence="3 6" id="KW-0732">Signal</keyword>
<dbReference type="RefSeq" id="WP_145017259.1">
    <property type="nucleotide sequence ID" value="NZ_VLLN01000001.1"/>
</dbReference>
<dbReference type="AlphaFoldDB" id="A0A562WSK2"/>
<keyword evidence="8" id="KW-1185">Reference proteome</keyword>
<evidence type="ECO:0000313" key="7">
    <source>
        <dbReference type="EMBL" id="TWJ33574.1"/>
    </source>
</evidence>
<evidence type="ECO:0000256" key="1">
    <source>
        <dbReference type="ARBA" id="ARBA00011028"/>
    </source>
</evidence>
<dbReference type="EMBL" id="VLLN01000001">
    <property type="protein sequence ID" value="TWJ33574.1"/>
    <property type="molecule type" value="Genomic_DNA"/>
</dbReference>
<dbReference type="PANTHER" id="PTHR42953">
    <property type="entry name" value="HIGH-AFFINITY ZINC UPTAKE SYSTEM PROTEIN ZNUA-RELATED"/>
    <property type="match status" value="1"/>
</dbReference>
<evidence type="ECO:0000256" key="2">
    <source>
        <dbReference type="ARBA" id="ARBA00022448"/>
    </source>
</evidence>
<protein>
    <submittedName>
        <fullName evidence="7">Zinc transport system substrate-binding protein</fullName>
    </submittedName>
</protein>
<dbReference type="Gene3D" id="3.40.50.1980">
    <property type="entry name" value="Nitrogenase molybdenum iron protein domain"/>
    <property type="match status" value="2"/>
</dbReference>
<feature type="region of interest" description="Disordered" evidence="5">
    <location>
        <begin position="123"/>
        <end position="145"/>
    </location>
</feature>
<dbReference type="PRINTS" id="PR00691">
    <property type="entry name" value="ADHESINB"/>
</dbReference>
<dbReference type="GO" id="GO:0030001">
    <property type="term" value="P:metal ion transport"/>
    <property type="evidence" value="ECO:0007669"/>
    <property type="project" value="InterPro"/>
</dbReference>
<organism evidence="7 8">
    <name type="scientific">Geobacter argillaceus</name>
    <dbReference type="NCBI Taxonomy" id="345631"/>
    <lineage>
        <taxon>Bacteria</taxon>
        <taxon>Pseudomonadati</taxon>
        <taxon>Thermodesulfobacteriota</taxon>
        <taxon>Desulfuromonadia</taxon>
        <taxon>Geobacterales</taxon>
        <taxon>Geobacteraceae</taxon>
        <taxon>Geobacter</taxon>
    </lineage>
</organism>